<evidence type="ECO:0000313" key="3">
    <source>
        <dbReference type="Proteomes" id="UP001167796"/>
    </source>
</evidence>
<dbReference type="RefSeq" id="WP_305009887.1">
    <property type="nucleotide sequence ID" value="NZ_JAUQSX010000001.1"/>
</dbReference>
<evidence type="ECO:0000256" key="1">
    <source>
        <dbReference type="SAM" id="SignalP"/>
    </source>
</evidence>
<organism evidence="2 3">
    <name type="scientific">Hymenobacter mellowenesis</name>
    <dbReference type="NCBI Taxonomy" id="3063995"/>
    <lineage>
        <taxon>Bacteria</taxon>
        <taxon>Pseudomonadati</taxon>
        <taxon>Bacteroidota</taxon>
        <taxon>Cytophagia</taxon>
        <taxon>Cytophagales</taxon>
        <taxon>Hymenobacteraceae</taxon>
        <taxon>Hymenobacter</taxon>
    </lineage>
</organism>
<keyword evidence="3" id="KW-1185">Reference proteome</keyword>
<dbReference type="EMBL" id="JAUQSX010000001">
    <property type="protein sequence ID" value="MDO7845205.1"/>
    <property type="molecule type" value="Genomic_DNA"/>
</dbReference>
<reference evidence="2" key="1">
    <citation type="submission" date="2023-07" db="EMBL/GenBank/DDBJ databases">
        <authorList>
            <person name="Kim M.K."/>
        </authorList>
    </citation>
    <scope>NUCLEOTIDE SEQUENCE</scope>
    <source>
        <strain evidence="2">M29</strain>
    </source>
</reference>
<evidence type="ECO:0000313" key="2">
    <source>
        <dbReference type="EMBL" id="MDO7845205.1"/>
    </source>
</evidence>
<evidence type="ECO:0008006" key="4">
    <source>
        <dbReference type="Google" id="ProtNLM"/>
    </source>
</evidence>
<feature type="signal peptide" evidence="1">
    <location>
        <begin position="1"/>
        <end position="24"/>
    </location>
</feature>
<feature type="chain" id="PRO_5045804331" description="DUF3575 domain-containing protein" evidence="1">
    <location>
        <begin position="25"/>
        <end position="214"/>
    </location>
</feature>
<name>A0ABT9A5U3_9BACT</name>
<gene>
    <name evidence="2" type="ORF">Q5H92_02475</name>
</gene>
<accession>A0ABT9A5U3</accession>
<keyword evidence="1" id="KW-0732">Signal</keyword>
<sequence length="214" mass="24053">MKARYPLLFWRAALLLLSTGYAHASHAQAPREPPASVGRNIVSLSPAELFYKTQLGYERGVGPHSAVGLLGSYHYGVIEGYKGPQATVYYRYFVKRPFPTGLYFHCQLSLLHVEQTADLVNIKTKQYTEYRYQAVSMGGGIGLGYRRYLVRKATKSHLLVNALLGYRGNPRPQPDFDSSIYRLESSFLGPDFGWYLGFSPGSMAFGLLSLDYQF</sequence>
<protein>
    <recommendedName>
        <fullName evidence="4">DUF3575 domain-containing protein</fullName>
    </recommendedName>
</protein>
<comment type="caution">
    <text evidence="2">The sequence shown here is derived from an EMBL/GenBank/DDBJ whole genome shotgun (WGS) entry which is preliminary data.</text>
</comment>
<dbReference type="Proteomes" id="UP001167796">
    <property type="component" value="Unassembled WGS sequence"/>
</dbReference>
<proteinExistence type="predicted"/>